<dbReference type="Proteomes" id="UP001652624">
    <property type="component" value="Chromosome 20"/>
</dbReference>
<keyword evidence="2" id="KW-1185">Reference proteome</keyword>
<dbReference type="InterPro" id="IPR016054">
    <property type="entry name" value="LY6_UPA_recep-like"/>
</dbReference>
<protein>
    <submittedName>
        <fullName evidence="3">Prostate and testis expressed protein 2</fullName>
    </submittedName>
</protein>
<dbReference type="RefSeq" id="XP_060035866.1">
    <property type="nucleotide sequence ID" value="XM_060179883.1"/>
</dbReference>
<dbReference type="PANTHER" id="PTHR47884:SF1">
    <property type="entry name" value="PROSTATE AND TESTIS EXPRESSED PROTEIN 2"/>
    <property type="match status" value="1"/>
</dbReference>
<dbReference type="CDD" id="cd23578">
    <property type="entry name" value="TFP_LU_ECD_PATE2"/>
    <property type="match status" value="1"/>
</dbReference>
<accession>A0ABM3WH48</accession>
<evidence type="ECO:0000259" key="1">
    <source>
        <dbReference type="Pfam" id="PF00021"/>
    </source>
</evidence>
<reference evidence="3" key="1">
    <citation type="submission" date="2025-08" db="UniProtKB">
        <authorList>
            <consortium name="RefSeq"/>
        </authorList>
    </citation>
    <scope>IDENTIFICATION</scope>
</reference>
<name>A0ABM3WH48_ERIEU</name>
<feature type="domain" description="UPAR/Ly6" evidence="1">
    <location>
        <begin position="77"/>
        <end position="158"/>
    </location>
</feature>
<organism evidence="2 3">
    <name type="scientific">Erinaceus europaeus</name>
    <name type="common">Western European hedgehog</name>
    <dbReference type="NCBI Taxonomy" id="9365"/>
    <lineage>
        <taxon>Eukaryota</taxon>
        <taxon>Metazoa</taxon>
        <taxon>Chordata</taxon>
        <taxon>Craniata</taxon>
        <taxon>Vertebrata</taxon>
        <taxon>Euteleostomi</taxon>
        <taxon>Mammalia</taxon>
        <taxon>Eutheria</taxon>
        <taxon>Laurasiatheria</taxon>
        <taxon>Eulipotyphla</taxon>
        <taxon>Erinaceidae</taxon>
        <taxon>Erinaceinae</taxon>
        <taxon>Erinaceus</taxon>
    </lineage>
</organism>
<evidence type="ECO:0000313" key="2">
    <source>
        <dbReference type="Proteomes" id="UP001652624"/>
    </source>
</evidence>
<dbReference type="Pfam" id="PF00021">
    <property type="entry name" value="UPAR_LY6"/>
    <property type="match status" value="1"/>
</dbReference>
<dbReference type="PANTHER" id="PTHR47884">
    <property type="entry name" value="PROSTATE AND TESTIS EXPRESSED PROTEIN 2"/>
    <property type="match status" value="1"/>
</dbReference>
<dbReference type="InterPro" id="IPR029691">
    <property type="entry name" value="PATE2"/>
</dbReference>
<proteinExistence type="predicted"/>
<sequence length="162" mass="18692">MPAVGGQCPRSPSLGLLTRRAEVRSQSPAARPAAELRRFRLVLRSSRKRTTRRRPARCQLPRRRGLNQKSQSQRETSIICYQCGKYHLGFCYNDLSYCSLKYQQSCAVENIYILTRKGRSLYYFSKLSCMTNCEDINFLTFSKRTEIICCKHSNYCNLPDGA</sequence>
<dbReference type="InterPro" id="IPR059168">
    <property type="entry name" value="PATE2-like_ECD_3FTx"/>
</dbReference>
<gene>
    <name evidence="3" type="primary">LOC103128938</name>
</gene>
<evidence type="ECO:0000313" key="3">
    <source>
        <dbReference type="RefSeq" id="XP_060035866.1"/>
    </source>
</evidence>
<dbReference type="GeneID" id="103128938"/>